<dbReference type="InterPro" id="IPR014044">
    <property type="entry name" value="CAP_dom"/>
</dbReference>
<sequence>TWDEGLARTAKAWTKKCKFQHNTCLSKSHACHPTFHHVGENLWLGAFSIFTPRSAIVSWYKEDQFYNINNLSCSKVCGHYTQVVWANSYKVGCAITVCSNPGKAPSAVFVCNYGPAGNYRNVAPYSKGVSCSKCAEGDTCGNKLCHNKERDKLKSMYQNISVLIQLLPPLETTWSS</sequence>
<dbReference type="GO" id="GO:0005576">
    <property type="term" value="C:extracellular region"/>
    <property type="evidence" value="ECO:0007669"/>
    <property type="project" value="InterPro"/>
</dbReference>
<evidence type="ECO:0000313" key="2">
    <source>
        <dbReference type="EMBL" id="KAF5926624.1"/>
    </source>
</evidence>
<feature type="domain" description="SCP" evidence="1">
    <location>
        <begin position="1"/>
        <end position="121"/>
    </location>
</feature>
<feature type="non-terminal residue" evidence="2">
    <location>
        <position position="176"/>
    </location>
</feature>
<organism evidence="2 3">
    <name type="scientific">Diceros bicornis minor</name>
    <name type="common">South-central black rhinoceros</name>
    <dbReference type="NCBI Taxonomy" id="77932"/>
    <lineage>
        <taxon>Eukaryota</taxon>
        <taxon>Metazoa</taxon>
        <taxon>Chordata</taxon>
        <taxon>Craniata</taxon>
        <taxon>Vertebrata</taxon>
        <taxon>Euteleostomi</taxon>
        <taxon>Mammalia</taxon>
        <taxon>Eutheria</taxon>
        <taxon>Laurasiatheria</taxon>
        <taxon>Perissodactyla</taxon>
        <taxon>Rhinocerotidae</taxon>
        <taxon>Diceros</taxon>
    </lineage>
</organism>
<name>A0A7J7FFY6_DICBM</name>
<dbReference type="PROSITE" id="PS01010">
    <property type="entry name" value="CRISP_2"/>
    <property type="match status" value="1"/>
</dbReference>
<reference evidence="2 3" key="1">
    <citation type="journal article" date="2020" name="Mol. Biol. Evol.">
        <title>Interspecific Gene Flow and the Evolution of Specialization in Black and White Rhinoceros.</title>
        <authorList>
            <person name="Moodley Y."/>
            <person name="Westbury M.V."/>
            <person name="Russo I.M."/>
            <person name="Gopalakrishnan S."/>
            <person name="Rakotoarivelo A."/>
            <person name="Olsen R.A."/>
            <person name="Prost S."/>
            <person name="Tunstall T."/>
            <person name="Ryder O.A."/>
            <person name="Dalen L."/>
            <person name="Bruford M.W."/>
        </authorList>
    </citation>
    <scope>NUCLEOTIDE SEQUENCE [LARGE SCALE GENOMIC DNA]</scope>
    <source>
        <strain evidence="2">SBR-YM</strain>
        <tissue evidence="2">Skin</tissue>
    </source>
</reference>
<dbReference type="InterPro" id="IPR035940">
    <property type="entry name" value="CAP_sf"/>
</dbReference>
<keyword evidence="3" id="KW-1185">Reference proteome</keyword>
<dbReference type="InterPro" id="IPR018244">
    <property type="entry name" value="Allrgn_V5/Tpx1_CS"/>
</dbReference>
<dbReference type="Gene3D" id="3.40.33.10">
    <property type="entry name" value="CAP"/>
    <property type="match status" value="1"/>
</dbReference>
<accession>A0A7J7FFY6</accession>
<dbReference type="SMART" id="SM00198">
    <property type="entry name" value="SCP"/>
    <property type="match status" value="1"/>
</dbReference>
<dbReference type="Pfam" id="PF00188">
    <property type="entry name" value="CAP"/>
    <property type="match status" value="1"/>
</dbReference>
<dbReference type="PANTHER" id="PTHR10334">
    <property type="entry name" value="CYSTEINE-RICH SECRETORY PROTEIN-RELATED"/>
    <property type="match status" value="1"/>
</dbReference>
<dbReference type="SUPFAM" id="SSF55797">
    <property type="entry name" value="PR-1-like"/>
    <property type="match status" value="1"/>
</dbReference>
<evidence type="ECO:0000313" key="3">
    <source>
        <dbReference type="Proteomes" id="UP000551758"/>
    </source>
</evidence>
<protein>
    <recommendedName>
        <fullName evidence="1">SCP domain-containing protein</fullName>
    </recommendedName>
</protein>
<dbReference type="InterPro" id="IPR001283">
    <property type="entry name" value="CRISP-related"/>
</dbReference>
<comment type="caution">
    <text evidence="2">The sequence shown here is derived from an EMBL/GenBank/DDBJ whole genome shotgun (WGS) entry which is preliminary data.</text>
</comment>
<proteinExistence type="predicted"/>
<gene>
    <name evidence="2" type="ORF">HPG69_001253</name>
</gene>
<dbReference type="Proteomes" id="UP000551758">
    <property type="component" value="Unassembled WGS sequence"/>
</dbReference>
<evidence type="ECO:0000259" key="1">
    <source>
        <dbReference type="SMART" id="SM00198"/>
    </source>
</evidence>
<dbReference type="AlphaFoldDB" id="A0A7J7FFY6"/>
<dbReference type="EMBL" id="JACDTQ010000745">
    <property type="protein sequence ID" value="KAF5926624.1"/>
    <property type="molecule type" value="Genomic_DNA"/>
</dbReference>
<dbReference type="PRINTS" id="PR00837">
    <property type="entry name" value="V5TPXLIKE"/>
</dbReference>
<dbReference type="PROSITE" id="PS01009">
    <property type="entry name" value="CRISP_1"/>
    <property type="match status" value="1"/>
</dbReference>